<evidence type="ECO:0008006" key="4">
    <source>
        <dbReference type="Google" id="ProtNLM"/>
    </source>
</evidence>
<reference evidence="2 3" key="1">
    <citation type="submission" date="2018-08" db="EMBL/GenBank/DDBJ databases">
        <title>Genomic Encyclopedia of Archaeal and Bacterial Type Strains, Phase II (KMG-II): from individual species to whole genera.</title>
        <authorList>
            <person name="Goeker M."/>
        </authorList>
    </citation>
    <scope>NUCLEOTIDE SEQUENCE [LARGE SCALE GENOMIC DNA]</scope>
    <source>
        <strain evidence="2 3">ATCC 27112</strain>
    </source>
</reference>
<dbReference type="PROSITE" id="PS51257">
    <property type="entry name" value="PROKAR_LIPOPROTEIN"/>
    <property type="match status" value="1"/>
</dbReference>
<dbReference type="RefSeq" id="WP_119016268.1">
    <property type="nucleotide sequence ID" value="NZ_QXEV01000010.1"/>
</dbReference>
<keyword evidence="1" id="KW-0732">Signal</keyword>
<keyword evidence="3" id="KW-1185">Reference proteome</keyword>
<evidence type="ECO:0000313" key="3">
    <source>
        <dbReference type="Proteomes" id="UP000266506"/>
    </source>
</evidence>
<accession>A0A397RQ46</accession>
<evidence type="ECO:0000256" key="1">
    <source>
        <dbReference type="SAM" id="SignalP"/>
    </source>
</evidence>
<dbReference type="InParanoid" id="A0A397RQ46"/>
<protein>
    <recommendedName>
        <fullName evidence="4">Lipoprotein</fullName>
    </recommendedName>
</protein>
<proteinExistence type="predicted"/>
<organism evidence="2 3">
    <name type="scientific">Anaeroplasma bactoclasticum</name>
    <dbReference type="NCBI Taxonomy" id="2088"/>
    <lineage>
        <taxon>Bacteria</taxon>
        <taxon>Bacillati</taxon>
        <taxon>Mycoplasmatota</taxon>
        <taxon>Mollicutes</taxon>
        <taxon>Anaeroplasmatales</taxon>
        <taxon>Anaeroplasmataceae</taxon>
        <taxon>Anaeroplasma</taxon>
    </lineage>
</organism>
<sequence length="336" mass="39013">MKKKLCLGLLFTSFACLTLASCNKGYESIASKEVDTSKDFVLEKPEPLSSAKLLSQDEKVEYINKNSNPDLDAIYANAKNKYKTMVLLYKYKRVETKDNNEILKQGCSKTVVDLKNGNAWYYEKYNVESKEEKISSFELETKVVNKEGNYIIRSTMDLNDYVYAPSFSQKPTYLVTGKSNLYTSISSNGLVLNFENRNIRNRIDTLAGTIARSEDEAYNLYVDESNSYTYYKTENEMAYDITITADNFYGHYRNTYPDKVVEVAEEVYFSDKSIINDEIDTTDYKEYSIDDWNMSYDYNLPLFRFDNSAIVLWYNTTNTSLTLESFYRKFFTATKK</sequence>
<dbReference type="AlphaFoldDB" id="A0A397RQ46"/>
<dbReference type="EMBL" id="QXEV01000010">
    <property type="protein sequence ID" value="RIA75828.1"/>
    <property type="molecule type" value="Genomic_DNA"/>
</dbReference>
<name>A0A397RQ46_9MOLU</name>
<dbReference type="Proteomes" id="UP000266506">
    <property type="component" value="Unassembled WGS sequence"/>
</dbReference>
<evidence type="ECO:0000313" key="2">
    <source>
        <dbReference type="EMBL" id="RIA75828.1"/>
    </source>
</evidence>
<comment type="caution">
    <text evidence="2">The sequence shown here is derived from an EMBL/GenBank/DDBJ whole genome shotgun (WGS) entry which is preliminary data.</text>
</comment>
<gene>
    <name evidence="2" type="ORF">EI71_01125</name>
</gene>
<feature type="chain" id="PRO_5017271345" description="Lipoprotein" evidence="1">
    <location>
        <begin position="21"/>
        <end position="336"/>
    </location>
</feature>
<feature type="signal peptide" evidence="1">
    <location>
        <begin position="1"/>
        <end position="20"/>
    </location>
</feature>